<comment type="caution">
    <text evidence="2">The sequence shown here is derived from an EMBL/GenBank/DDBJ whole genome shotgun (WGS) entry which is preliminary data.</text>
</comment>
<feature type="domain" description="F-box" evidence="1">
    <location>
        <begin position="3"/>
        <end position="47"/>
    </location>
</feature>
<sequence length="485" mass="57697">MSCQLPVDCLNEIFEYLEKDKVTLHSCLLVNRLWCEISVRILWRNIWIPVGYEHRLKVETSILNTLIACLPNKSKTHLLEKGILNSTQISKSCFFDYPSFCKVLSIHMIGQMIIDVFKNQKYLAKEIMKMFMTRSYLKKLSYYNNPNTLNLSFIRYPRAKDCFTRLTKLTCSSDIKSVFFYKLSQISFNIQSLTIEFNGTISEDLKNLIISQNNLKNLSLSQPFFSMTDWSDIIPSLIKHSNTIIKLKIYWEACNLLIRTKKLSFITKFLNLQELVLSFQRNDHFDEINNILQYSIFPHLQILKFPYRYPKVDILIKFLKNNGKNLKEFYINYTLPILPVNDLLNLKISRYCPNLKLLSTLFKKVESLKIFFNRCQQLECFETHYNYGLSERDILGALAEYSPKNFFKLKLLYYSYSQLTPDDLEEFFINWKNRLQQKSFYFTMIGKFNNIDDSYINRLKNDENMKMIEKYKKLGIIKKFEIINH</sequence>
<dbReference type="SUPFAM" id="SSF52047">
    <property type="entry name" value="RNI-like"/>
    <property type="match status" value="1"/>
</dbReference>
<dbReference type="EMBL" id="LLXJ01001079">
    <property type="protein sequence ID" value="PKC04036.1"/>
    <property type="molecule type" value="Genomic_DNA"/>
</dbReference>
<reference evidence="2 3" key="2">
    <citation type="submission" date="2017-09" db="EMBL/GenBank/DDBJ databases">
        <title>Extensive intraspecific genome diversity in a model arbuscular mycorrhizal fungus.</title>
        <authorList>
            <person name="Chen E.C."/>
            <person name="Morin E."/>
            <person name="Beaudet D."/>
            <person name="Noel J."/>
            <person name="Ndikumana S."/>
            <person name="Charron P."/>
            <person name="St-Onge C."/>
            <person name="Giorgi J."/>
            <person name="Grigoriev I.V."/>
            <person name="Roux C."/>
            <person name="Martin F.M."/>
            <person name="Corradi N."/>
        </authorList>
    </citation>
    <scope>NUCLEOTIDE SEQUENCE [LARGE SCALE GENOMIC DNA]</scope>
    <source>
        <strain evidence="2 3">A5</strain>
    </source>
</reference>
<dbReference type="VEuPathDB" id="FungiDB:RhiirFUN_013780"/>
<dbReference type="Gene3D" id="3.80.10.10">
    <property type="entry name" value="Ribonuclease Inhibitor"/>
    <property type="match status" value="1"/>
</dbReference>
<dbReference type="Pfam" id="PF12937">
    <property type="entry name" value="F-box-like"/>
    <property type="match status" value="1"/>
</dbReference>
<accession>A0A2N0PB24</accession>
<name>A0A2N0PB24_9GLOM</name>
<reference evidence="2 3" key="1">
    <citation type="submission" date="2016-04" db="EMBL/GenBank/DDBJ databases">
        <title>Genome analyses suggest a sexual origin of heterokaryosis in a supposedly ancient asexual fungus.</title>
        <authorList>
            <person name="Ropars J."/>
            <person name="Sedzielewska K."/>
            <person name="Noel J."/>
            <person name="Charron P."/>
            <person name="Farinelli L."/>
            <person name="Marton T."/>
            <person name="Kruger M."/>
            <person name="Pelin A."/>
            <person name="Brachmann A."/>
            <person name="Corradi N."/>
        </authorList>
    </citation>
    <scope>NUCLEOTIDE SEQUENCE [LARGE SCALE GENOMIC DNA]</scope>
    <source>
        <strain evidence="2 3">A5</strain>
    </source>
</reference>
<dbReference type="VEuPathDB" id="FungiDB:RhiirA1_464661"/>
<gene>
    <name evidence="2" type="ORF">RhiirA5_422851</name>
</gene>
<dbReference type="VEuPathDB" id="FungiDB:FUN_024460"/>
<proteinExistence type="predicted"/>
<evidence type="ECO:0000313" key="3">
    <source>
        <dbReference type="Proteomes" id="UP000232722"/>
    </source>
</evidence>
<dbReference type="InterPro" id="IPR001810">
    <property type="entry name" value="F-box_dom"/>
</dbReference>
<dbReference type="CDD" id="cd09917">
    <property type="entry name" value="F-box_SF"/>
    <property type="match status" value="1"/>
</dbReference>
<organism evidence="2 3">
    <name type="scientific">Rhizophagus irregularis</name>
    <dbReference type="NCBI Taxonomy" id="588596"/>
    <lineage>
        <taxon>Eukaryota</taxon>
        <taxon>Fungi</taxon>
        <taxon>Fungi incertae sedis</taxon>
        <taxon>Mucoromycota</taxon>
        <taxon>Glomeromycotina</taxon>
        <taxon>Glomeromycetes</taxon>
        <taxon>Glomerales</taxon>
        <taxon>Glomeraceae</taxon>
        <taxon>Rhizophagus</taxon>
    </lineage>
</organism>
<dbReference type="Proteomes" id="UP000232722">
    <property type="component" value="Unassembled WGS sequence"/>
</dbReference>
<dbReference type="InterPro" id="IPR032675">
    <property type="entry name" value="LRR_dom_sf"/>
</dbReference>
<protein>
    <recommendedName>
        <fullName evidence="1">F-box domain-containing protein</fullName>
    </recommendedName>
</protein>
<evidence type="ECO:0000313" key="2">
    <source>
        <dbReference type="EMBL" id="PKC04036.1"/>
    </source>
</evidence>
<dbReference type="AlphaFoldDB" id="A0A2N0PB24"/>
<evidence type="ECO:0000259" key="1">
    <source>
        <dbReference type="Pfam" id="PF12937"/>
    </source>
</evidence>